<organism evidence="2 3">
    <name type="scientific">Aromia moschata</name>
    <dbReference type="NCBI Taxonomy" id="1265417"/>
    <lineage>
        <taxon>Eukaryota</taxon>
        <taxon>Metazoa</taxon>
        <taxon>Ecdysozoa</taxon>
        <taxon>Arthropoda</taxon>
        <taxon>Hexapoda</taxon>
        <taxon>Insecta</taxon>
        <taxon>Pterygota</taxon>
        <taxon>Neoptera</taxon>
        <taxon>Endopterygota</taxon>
        <taxon>Coleoptera</taxon>
        <taxon>Polyphaga</taxon>
        <taxon>Cucujiformia</taxon>
        <taxon>Chrysomeloidea</taxon>
        <taxon>Cerambycidae</taxon>
        <taxon>Cerambycinae</taxon>
        <taxon>Callichromatini</taxon>
        <taxon>Aromia</taxon>
    </lineage>
</organism>
<sequence length="135" mass="15527">MKFAVVLFFVASLCGVALAKPDGYTTKYDNIDLQEIIKNEAAEELRGLPAGQEEVYQRRRGAQNWKKVLPEAIKEDCAKCNETQKNGAFVILTHLLKNKREWYNELEAIYDSDGSYRKRYAEKYADELKKEGITI</sequence>
<dbReference type="Gene3D" id="1.10.2080.10">
    <property type="entry name" value="Insect odorant-binding protein A10/Ejaculatory bulb-specific protein 3"/>
    <property type="match status" value="1"/>
</dbReference>
<dbReference type="PANTHER" id="PTHR11257">
    <property type="entry name" value="CHEMOSENSORY PROTEIN-RELATED"/>
    <property type="match status" value="1"/>
</dbReference>
<keyword evidence="3" id="KW-1185">Reference proteome</keyword>
<accession>A0AAV8Z9I8</accession>
<gene>
    <name evidence="2" type="ORF">NQ318_003934</name>
</gene>
<protein>
    <recommendedName>
        <fullName evidence="4">Chemosensory protein</fullName>
    </recommendedName>
</protein>
<reference evidence="2" key="1">
    <citation type="journal article" date="2023" name="Insect Mol. Biol.">
        <title>Genome sequencing provides insights into the evolution of gene families encoding plant cell wall-degrading enzymes in longhorned beetles.</title>
        <authorList>
            <person name="Shin N.R."/>
            <person name="Okamura Y."/>
            <person name="Kirsch R."/>
            <person name="Pauchet Y."/>
        </authorList>
    </citation>
    <scope>NUCLEOTIDE SEQUENCE</scope>
    <source>
        <strain evidence="2">AMC_N1</strain>
    </source>
</reference>
<proteinExistence type="predicted"/>
<evidence type="ECO:0000313" key="2">
    <source>
        <dbReference type="EMBL" id="KAJ8960210.1"/>
    </source>
</evidence>
<dbReference type="PANTHER" id="PTHR11257:SF12">
    <property type="entry name" value="EJACULATORY BULB-SPECIFIC PROTEIN 3-RELATED"/>
    <property type="match status" value="1"/>
</dbReference>
<name>A0AAV8Z9I8_9CUCU</name>
<comment type="caution">
    <text evidence="2">The sequence shown here is derived from an EMBL/GenBank/DDBJ whole genome shotgun (WGS) entry which is preliminary data.</text>
</comment>
<feature type="signal peptide" evidence="1">
    <location>
        <begin position="1"/>
        <end position="19"/>
    </location>
</feature>
<evidence type="ECO:0000256" key="1">
    <source>
        <dbReference type="SAM" id="SignalP"/>
    </source>
</evidence>
<evidence type="ECO:0008006" key="4">
    <source>
        <dbReference type="Google" id="ProtNLM"/>
    </source>
</evidence>
<dbReference type="InterPro" id="IPR036682">
    <property type="entry name" value="OS_D_A10/PebIII_sf"/>
</dbReference>
<dbReference type="InterPro" id="IPR005055">
    <property type="entry name" value="A10/PebIII"/>
</dbReference>
<dbReference type="AlphaFoldDB" id="A0AAV8Z9I8"/>
<dbReference type="EMBL" id="JAPWTK010000009">
    <property type="protein sequence ID" value="KAJ8960210.1"/>
    <property type="molecule type" value="Genomic_DNA"/>
</dbReference>
<feature type="chain" id="PRO_5043933781" description="Chemosensory protein" evidence="1">
    <location>
        <begin position="20"/>
        <end position="135"/>
    </location>
</feature>
<keyword evidence="1" id="KW-0732">Signal</keyword>
<dbReference type="Proteomes" id="UP001162162">
    <property type="component" value="Unassembled WGS sequence"/>
</dbReference>
<evidence type="ECO:0000313" key="3">
    <source>
        <dbReference type="Proteomes" id="UP001162162"/>
    </source>
</evidence>
<dbReference type="SUPFAM" id="SSF100910">
    <property type="entry name" value="Chemosensory protein Csp2"/>
    <property type="match status" value="1"/>
</dbReference>
<dbReference type="Pfam" id="PF03392">
    <property type="entry name" value="OS-D"/>
    <property type="match status" value="1"/>
</dbReference>